<feature type="region of interest" description="Disordered" evidence="1">
    <location>
        <begin position="39"/>
        <end position="89"/>
    </location>
</feature>
<sequence length="364" mass="37305">MPPAIKVREFLAAKAANAKAGTAEAKSSTPLWKQKLQTRTGITPTTTPVTNKSSTRQLPVEVGGEAEARTADATSTSYAQQQDAKSGEQAATGFGAELKLTLIQAPLLPKPEISRPKPPSDRAALLKQLQSLRSAGAEILSSAEAQPSQQQPTAPTVVPFAPLSSSATPSASEFSFPFSSPYATPSRPTQPQTASANIPSPLQRTLAFGSPGPALTSPSPMTPSMTSLGLASPGPQHQQYGTTAATLRTAEHTAPLSPPALAGLRQQEAHDTGGGFLTHYADPATLATPSPYGTAGAAGGGGRRSSTTRGQLMLATPGGGAGGSSTPLSVLRSIHRVQQLQRLQREGAQLVAAIGEGCSGHERS</sequence>
<organism evidence="2 3">
    <name type="scientific">Astrephomene gubernaculifera</name>
    <dbReference type="NCBI Taxonomy" id="47775"/>
    <lineage>
        <taxon>Eukaryota</taxon>
        <taxon>Viridiplantae</taxon>
        <taxon>Chlorophyta</taxon>
        <taxon>core chlorophytes</taxon>
        <taxon>Chlorophyceae</taxon>
        <taxon>CS clade</taxon>
        <taxon>Chlamydomonadales</taxon>
        <taxon>Astrephomenaceae</taxon>
        <taxon>Astrephomene</taxon>
    </lineage>
</organism>
<feature type="compositionally biased region" description="Polar residues" evidence="1">
    <location>
        <begin position="186"/>
        <end position="203"/>
    </location>
</feature>
<dbReference type="AlphaFoldDB" id="A0AAD3HKS7"/>
<name>A0AAD3HKS7_9CHLO</name>
<protein>
    <submittedName>
        <fullName evidence="2">Uncharacterized protein</fullName>
    </submittedName>
</protein>
<feature type="compositionally biased region" description="Polar residues" evidence="1">
    <location>
        <begin position="72"/>
        <end position="84"/>
    </location>
</feature>
<feature type="compositionally biased region" description="Low complexity" evidence="1">
    <location>
        <begin position="304"/>
        <end position="316"/>
    </location>
</feature>
<gene>
    <name evidence="2" type="ORF">Agub_g5458</name>
</gene>
<feature type="compositionally biased region" description="Low complexity" evidence="1">
    <location>
        <begin position="216"/>
        <end position="227"/>
    </location>
</feature>
<reference evidence="2 3" key="1">
    <citation type="journal article" date="2021" name="Sci. Rep.">
        <title>Genome sequencing of the multicellular alga Astrephomene provides insights into convergent evolution of germ-soma differentiation.</title>
        <authorList>
            <person name="Yamashita S."/>
            <person name="Yamamoto K."/>
            <person name="Matsuzaki R."/>
            <person name="Suzuki S."/>
            <person name="Yamaguchi H."/>
            <person name="Hirooka S."/>
            <person name="Minakuchi Y."/>
            <person name="Miyagishima S."/>
            <person name="Kawachi M."/>
            <person name="Toyoda A."/>
            <person name="Nozaki H."/>
        </authorList>
    </citation>
    <scope>NUCLEOTIDE SEQUENCE [LARGE SCALE GENOMIC DNA]</scope>
    <source>
        <strain evidence="2 3">NIES-4017</strain>
    </source>
</reference>
<accession>A0AAD3HKS7</accession>
<evidence type="ECO:0000313" key="2">
    <source>
        <dbReference type="EMBL" id="GFR44256.1"/>
    </source>
</evidence>
<feature type="compositionally biased region" description="Low complexity" evidence="1">
    <location>
        <begin position="39"/>
        <end position="56"/>
    </location>
</feature>
<feature type="region of interest" description="Disordered" evidence="1">
    <location>
        <begin position="292"/>
        <end position="327"/>
    </location>
</feature>
<keyword evidence="3" id="KW-1185">Reference proteome</keyword>
<feature type="region of interest" description="Disordered" evidence="1">
    <location>
        <begin position="141"/>
        <end position="240"/>
    </location>
</feature>
<proteinExistence type="predicted"/>
<dbReference type="EMBL" id="BMAR01000007">
    <property type="protein sequence ID" value="GFR44256.1"/>
    <property type="molecule type" value="Genomic_DNA"/>
</dbReference>
<comment type="caution">
    <text evidence="2">The sequence shown here is derived from an EMBL/GenBank/DDBJ whole genome shotgun (WGS) entry which is preliminary data.</text>
</comment>
<dbReference type="Proteomes" id="UP001054857">
    <property type="component" value="Unassembled WGS sequence"/>
</dbReference>
<feature type="compositionally biased region" description="Low complexity" evidence="1">
    <location>
        <begin position="141"/>
        <end position="183"/>
    </location>
</feature>
<evidence type="ECO:0000256" key="1">
    <source>
        <dbReference type="SAM" id="MobiDB-lite"/>
    </source>
</evidence>
<evidence type="ECO:0000313" key="3">
    <source>
        <dbReference type="Proteomes" id="UP001054857"/>
    </source>
</evidence>